<dbReference type="Pfam" id="PF05186">
    <property type="entry name" value="Dpy-30"/>
    <property type="match status" value="1"/>
</dbReference>
<dbReference type="PANTHER" id="PTHR23356">
    <property type="entry name" value="DPY30-RELATED"/>
    <property type="match status" value="1"/>
</dbReference>
<dbReference type="EMBL" id="CAWYQH010000001">
    <property type="protein sequence ID" value="CAK8671987.1"/>
    <property type="molecule type" value="Genomic_DNA"/>
</dbReference>
<evidence type="ECO:0000256" key="2">
    <source>
        <dbReference type="SAM" id="MobiDB-lite"/>
    </source>
</evidence>
<dbReference type="CDD" id="cd22966">
    <property type="entry name" value="DD_DYDC-like"/>
    <property type="match status" value="1"/>
</dbReference>
<dbReference type="InterPro" id="IPR037856">
    <property type="entry name" value="Sdc1/DPY30"/>
</dbReference>
<feature type="compositionally biased region" description="Basic and acidic residues" evidence="2">
    <location>
        <begin position="250"/>
        <end position="260"/>
    </location>
</feature>
<dbReference type="InterPro" id="IPR007858">
    <property type="entry name" value="Dpy-30_motif"/>
</dbReference>
<feature type="compositionally biased region" description="Basic and acidic residues" evidence="2">
    <location>
        <begin position="90"/>
        <end position="107"/>
    </location>
</feature>
<comment type="similarity">
    <text evidence="1">Belongs to the dpy-30 family.</text>
</comment>
<keyword evidence="4" id="KW-1185">Reference proteome</keyword>
<feature type="compositionally biased region" description="Basic and acidic residues" evidence="2">
    <location>
        <begin position="620"/>
        <end position="629"/>
    </location>
</feature>
<feature type="region of interest" description="Disordered" evidence="2">
    <location>
        <begin position="620"/>
        <end position="649"/>
    </location>
</feature>
<feature type="region of interest" description="Disordered" evidence="2">
    <location>
        <begin position="90"/>
        <end position="346"/>
    </location>
</feature>
<dbReference type="Proteomes" id="UP001642483">
    <property type="component" value="Unassembled WGS sequence"/>
</dbReference>
<gene>
    <name evidence="3" type="ORF">CVLEPA_LOCUS999</name>
</gene>
<reference evidence="3 4" key="1">
    <citation type="submission" date="2024-02" db="EMBL/GenBank/DDBJ databases">
        <authorList>
            <person name="Daric V."/>
            <person name="Darras S."/>
        </authorList>
    </citation>
    <scope>NUCLEOTIDE SEQUENCE [LARGE SCALE GENOMIC DNA]</scope>
</reference>
<evidence type="ECO:0000313" key="4">
    <source>
        <dbReference type="Proteomes" id="UP001642483"/>
    </source>
</evidence>
<sequence length="782" mass="86248">MDSEYLKKHLGNCLTEALSEVVEKRPMDPIEYIAHFLYKFKENEAYEQKLEEDKKITNLELQALDKETSIRNHLNEEAELIRQQEEEAIKARRIEEKTPEPTLKDLSNKPGAPSLTSVVETEETVTPTGANVASHSLSATTSTVTKQESMDSTPTSIPTLLITSNTPISYEQQDQSFDYATTSAEKKVELEQLKNEPEPDEAISYKKLYPTLPSASDEEIKDSEVATQENPEESPLPEKPRTPTPSTEEVSEKNTEEHSISPESATTIPVAQDAQDDDGLDKKSHRTVTFATDVQQREIPPVGYEDQSYFHDVNNTDEAKQPLSGSDEQPEFNGYSLISSSGSQDVSTKINQLNSAEKESEDVEDFNAYTVLQNAQSTSQDDSHVNMEVNLPEETNGKTDGDEEKEFNSYELLVESNRIDRNVTSENITANNETVSDTTTIAIVKKDKQDNDQPEVEGYILGNEDQSTNNVPGADADSGSDKVEEKELNALELLFNDEAVYETASIEADCATDNSVRETESSKVEEYETPEFNALDLLKDDRNTNESLFKTDEEPSVPNIDHNEESTEVEFNAYELLATQEENTLPENGPEVTVNVDVDKNLKLDEELEPFNAYDMLKDPDLSKKDILEKPLTPSAPTLEDSSGTYAKSDAEVEQTQQSAPVLFVGSVASEPIPTTLDDRAPVSPSPAISYAAQSMPEPALQLPPRISSSSIVLAPKAPASPVEIVQASFSPGPIVKSSASASTVLTNGRALSSESSIAVELKIDDNMIDKMIDQDDEVEED</sequence>
<evidence type="ECO:0000256" key="1">
    <source>
        <dbReference type="ARBA" id="ARBA00010849"/>
    </source>
</evidence>
<feature type="compositionally biased region" description="Polar residues" evidence="2">
    <location>
        <begin position="127"/>
        <end position="183"/>
    </location>
</feature>
<evidence type="ECO:0008006" key="5">
    <source>
        <dbReference type="Google" id="ProtNLM"/>
    </source>
</evidence>
<feature type="compositionally biased region" description="Basic and acidic residues" evidence="2">
    <location>
        <begin position="517"/>
        <end position="526"/>
    </location>
</feature>
<name>A0ABP0F123_CLALP</name>
<evidence type="ECO:0000313" key="3">
    <source>
        <dbReference type="EMBL" id="CAK8671987.1"/>
    </source>
</evidence>
<organism evidence="3 4">
    <name type="scientific">Clavelina lepadiformis</name>
    <name type="common">Light-bulb sea squirt</name>
    <name type="synonym">Ascidia lepadiformis</name>
    <dbReference type="NCBI Taxonomy" id="159417"/>
    <lineage>
        <taxon>Eukaryota</taxon>
        <taxon>Metazoa</taxon>
        <taxon>Chordata</taxon>
        <taxon>Tunicata</taxon>
        <taxon>Ascidiacea</taxon>
        <taxon>Aplousobranchia</taxon>
        <taxon>Clavelinidae</taxon>
        <taxon>Clavelina</taxon>
    </lineage>
</organism>
<feature type="region of interest" description="Disordered" evidence="2">
    <location>
        <begin position="460"/>
        <end position="483"/>
    </location>
</feature>
<dbReference type="PANTHER" id="PTHR23356:SF16">
    <property type="entry name" value="DPY30 DOMAIN CONTAINING 2"/>
    <property type="match status" value="1"/>
</dbReference>
<dbReference type="Gene3D" id="1.20.890.10">
    <property type="entry name" value="cAMP-dependent protein kinase regulatory subunit, dimerization-anchoring domain"/>
    <property type="match status" value="1"/>
</dbReference>
<accession>A0ABP0F123</accession>
<feature type="compositionally biased region" description="Basic and acidic residues" evidence="2">
    <location>
        <begin position="184"/>
        <end position="197"/>
    </location>
</feature>
<feature type="compositionally biased region" description="Polar residues" evidence="2">
    <location>
        <begin position="336"/>
        <end position="346"/>
    </location>
</feature>
<dbReference type="InterPro" id="IPR049630">
    <property type="entry name" value="DYDC-like_DD"/>
</dbReference>
<feature type="region of interest" description="Disordered" evidence="2">
    <location>
        <begin position="517"/>
        <end position="540"/>
    </location>
</feature>
<proteinExistence type="inferred from homology"/>
<comment type="caution">
    <text evidence="3">The sequence shown here is derived from an EMBL/GenBank/DDBJ whole genome shotgun (WGS) entry which is preliminary data.</text>
</comment>
<protein>
    <recommendedName>
        <fullName evidence="5">RIIa domain-containing protein</fullName>
    </recommendedName>
</protein>